<dbReference type="InterPro" id="IPR027417">
    <property type="entry name" value="P-loop_NTPase"/>
</dbReference>
<dbReference type="RefSeq" id="WP_183550919.1">
    <property type="nucleotide sequence ID" value="NZ_JACHBX010000001.1"/>
</dbReference>
<dbReference type="AlphaFoldDB" id="A0A7W9U895"/>
<name>A0A7W9U895_9BURK</name>
<gene>
    <name evidence="1" type="ORF">HD842_000660</name>
</gene>
<dbReference type="SUPFAM" id="SSF52540">
    <property type="entry name" value="P-loop containing nucleoside triphosphate hydrolases"/>
    <property type="match status" value="1"/>
</dbReference>
<dbReference type="Gene3D" id="3.40.50.300">
    <property type="entry name" value="P-loop containing nucleotide triphosphate hydrolases"/>
    <property type="match status" value="1"/>
</dbReference>
<proteinExistence type="predicted"/>
<evidence type="ECO:0000313" key="1">
    <source>
        <dbReference type="EMBL" id="MBB6132549.1"/>
    </source>
</evidence>
<dbReference type="Proteomes" id="UP000540787">
    <property type="component" value="Unassembled WGS sequence"/>
</dbReference>
<protein>
    <submittedName>
        <fullName evidence="1">Chromosome partitioning protein</fullName>
    </submittedName>
</protein>
<reference evidence="1 2" key="1">
    <citation type="submission" date="2020-08" db="EMBL/GenBank/DDBJ databases">
        <title>The Agave Microbiome: Exploring the role of microbial communities in plant adaptations to desert environments.</title>
        <authorList>
            <person name="Partida-Martinez L.P."/>
        </authorList>
    </citation>
    <scope>NUCLEOTIDE SEQUENCE [LARGE SCALE GENOMIC DNA]</scope>
    <source>
        <strain evidence="1 2">AT3.2</strain>
    </source>
</reference>
<comment type="caution">
    <text evidence="1">The sequence shown here is derived from an EMBL/GenBank/DDBJ whole genome shotgun (WGS) entry which is preliminary data.</text>
</comment>
<sequence length="235" mass="25341">MIIAVVNQHSSPERTVVARNLAVLRARAGRRVCLMTTAGNGNSDWSEDRSHAGVQPWIETHQVGSRAVKTRLAALRPLFDDILIDAGTRDTDGCRCVLAESRLVVVPVRGCALELDLQYHLLARLHGARTFNPAMRVLFVAVSDAAGPGVSERAAVLAHVARVDDATLAETVLHAPAARDYGPGRCVSDATTCDPDPAAELRALYDEVYPAAVPMACAVQAQISRQESLTRRMSR</sequence>
<dbReference type="EMBL" id="JACHBX010000001">
    <property type="protein sequence ID" value="MBB6132549.1"/>
    <property type="molecule type" value="Genomic_DNA"/>
</dbReference>
<accession>A0A7W9U895</accession>
<keyword evidence="2" id="KW-1185">Reference proteome</keyword>
<organism evidence="1 2">
    <name type="scientific">Massilia aurea</name>
    <dbReference type="NCBI Taxonomy" id="373040"/>
    <lineage>
        <taxon>Bacteria</taxon>
        <taxon>Pseudomonadati</taxon>
        <taxon>Pseudomonadota</taxon>
        <taxon>Betaproteobacteria</taxon>
        <taxon>Burkholderiales</taxon>
        <taxon>Oxalobacteraceae</taxon>
        <taxon>Telluria group</taxon>
        <taxon>Massilia</taxon>
    </lineage>
</organism>
<evidence type="ECO:0000313" key="2">
    <source>
        <dbReference type="Proteomes" id="UP000540787"/>
    </source>
</evidence>